<comment type="caution">
    <text evidence="1">The sequence shown here is derived from an EMBL/GenBank/DDBJ whole genome shotgun (WGS) entry which is preliminary data.</text>
</comment>
<name>G7H6D4_9ACTN</name>
<dbReference type="EMBL" id="BAEE01000068">
    <property type="protein sequence ID" value="GAB11409.1"/>
    <property type="molecule type" value="Genomic_DNA"/>
</dbReference>
<dbReference type="AlphaFoldDB" id="G7H6D4"/>
<dbReference type="RefSeq" id="WP_007323484.1">
    <property type="nucleotide sequence ID" value="NZ_BAEE01000068.1"/>
</dbReference>
<gene>
    <name evidence="1" type="ORF">GOARA_068_00680</name>
</gene>
<dbReference type="Proteomes" id="UP000035088">
    <property type="component" value="Unassembled WGS sequence"/>
</dbReference>
<evidence type="ECO:0000313" key="2">
    <source>
        <dbReference type="Proteomes" id="UP000035088"/>
    </source>
</evidence>
<protein>
    <submittedName>
        <fullName evidence="1">Uncharacterized protein</fullName>
    </submittedName>
</protein>
<accession>G7H6D4</accession>
<proteinExistence type="predicted"/>
<evidence type="ECO:0000313" key="1">
    <source>
        <dbReference type="EMBL" id="GAB11409.1"/>
    </source>
</evidence>
<keyword evidence="2" id="KW-1185">Reference proteome</keyword>
<reference evidence="1 2" key="1">
    <citation type="submission" date="2011-11" db="EMBL/GenBank/DDBJ databases">
        <title>Whole genome shotgun sequence of Gordonia araii NBRC 100433.</title>
        <authorList>
            <person name="Yoshida Y."/>
            <person name="Hosoyama A."/>
            <person name="Tsuchikane K."/>
            <person name="Katsumata H."/>
            <person name="Yamazaki S."/>
            <person name="Fujita N."/>
        </authorList>
    </citation>
    <scope>NUCLEOTIDE SEQUENCE [LARGE SCALE GENOMIC DNA]</scope>
    <source>
        <strain evidence="1 2">NBRC 100433</strain>
    </source>
</reference>
<dbReference type="STRING" id="1073574.GOARA_068_00680"/>
<organism evidence="1 2">
    <name type="scientific">Gordonia araii NBRC 100433</name>
    <dbReference type="NCBI Taxonomy" id="1073574"/>
    <lineage>
        <taxon>Bacteria</taxon>
        <taxon>Bacillati</taxon>
        <taxon>Actinomycetota</taxon>
        <taxon>Actinomycetes</taxon>
        <taxon>Mycobacteriales</taxon>
        <taxon>Gordoniaceae</taxon>
        <taxon>Gordonia</taxon>
    </lineage>
</organism>
<sequence>MPKKLADHVLSTMNSIKVEPKECNEKDWTAQLNNAGKQPQIVVSIRQPGARQVIASNIVMPAPEHHTTLRNQVTKCAKIDMTAGTQKATTTFEEVDLGISGDVETFATRSVTTGFDGAKETAFEAHVNVRHRALYYRVAGTDDEQLFRTIVERGVTRAAAVR</sequence>